<evidence type="ECO:0000313" key="2">
    <source>
        <dbReference type="EMBL" id="GAA1682490.1"/>
    </source>
</evidence>
<feature type="signal peptide" evidence="1">
    <location>
        <begin position="1"/>
        <end position="26"/>
    </location>
</feature>
<dbReference type="Proteomes" id="UP001500280">
    <property type="component" value="Unassembled WGS sequence"/>
</dbReference>
<evidence type="ECO:0000256" key="1">
    <source>
        <dbReference type="SAM" id="SignalP"/>
    </source>
</evidence>
<gene>
    <name evidence="2" type="ORF">GCM10009745_28470</name>
</gene>
<sequence length="234" mass="25151">MRSTLSLLAATGLLATGLAAAVPAQAAAPAAPQAAAELPTCYPAVPERLVMNNRQTHYTITYGKGCPANLYNADWHGRQKGDPDNILIEFLNGSRQAKFTLYSEVSPVGVVTFTGDEDGEDSEGNAVAKLATFNRMNKFVSAVDLTVTKSRGVYTLNTAAGNYRPAINKFVPWGGKEIVLQYKQAGTSTWKQLTKVKAGSNGKASFRWSSAATFSFRAYIAGNSVVWDDYSPVR</sequence>
<keyword evidence="3" id="KW-1185">Reference proteome</keyword>
<accession>A0ABN2H5Y8</accession>
<organism evidence="2 3">
    <name type="scientific">Kribbella yunnanensis</name>
    <dbReference type="NCBI Taxonomy" id="190194"/>
    <lineage>
        <taxon>Bacteria</taxon>
        <taxon>Bacillati</taxon>
        <taxon>Actinomycetota</taxon>
        <taxon>Actinomycetes</taxon>
        <taxon>Propionibacteriales</taxon>
        <taxon>Kribbellaceae</taxon>
        <taxon>Kribbella</taxon>
    </lineage>
</organism>
<dbReference type="RefSeq" id="WP_344150515.1">
    <property type="nucleotide sequence ID" value="NZ_BAAANF010000009.1"/>
</dbReference>
<reference evidence="2 3" key="1">
    <citation type="journal article" date="2019" name="Int. J. Syst. Evol. Microbiol.">
        <title>The Global Catalogue of Microorganisms (GCM) 10K type strain sequencing project: providing services to taxonomists for standard genome sequencing and annotation.</title>
        <authorList>
            <consortium name="The Broad Institute Genomics Platform"/>
            <consortium name="The Broad Institute Genome Sequencing Center for Infectious Disease"/>
            <person name="Wu L."/>
            <person name="Ma J."/>
        </authorList>
    </citation>
    <scope>NUCLEOTIDE SEQUENCE [LARGE SCALE GENOMIC DNA]</scope>
    <source>
        <strain evidence="2 3">JCM 14307</strain>
    </source>
</reference>
<feature type="chain" id="PRO_5046065892" evidence="1">
    <location>
        <begin position="27"/>
        <end position="234"/>
    </location>
</feature>
<keyword evidence="1" id="KW-0732">Signal</keyword>
<protein>
    <submittedName>
        <fullName evidence="2">Uncharacterized protein</fullName>
    </submittedName>
</protein>
<comment type="caution">
    <text evidence="2">The sequence shown here is derived from an EMBL/GenBank/DDBJ whole genome shotgun (WGS) entry which is preliminary data.</text>
</comment>
<dbReference type="EMBL" id="BAAANF010000009">
    <property type="protein sequence ID" value="GAA1682490.1"/>
    <property type="molecule type" value="Genomic_DNA"/>
</dbReference>
<name>A0ABN2H5Y8_9ACTN</name>
<evidence type="ECO:0000313" key="3">
    <source>
        <dbReference type="Proteomes" id="UP001500280"/>
    </source>
</evidence>
<proteinExistence type="predicted"/>